<dbReference type="RefSeq" id="WP_062008951.1">
    <property type="nucleotide sequence ID" value="NZ_CP012677.1"/>
</dbReference>
<dbReference type="PATRIC" id="fig|656366.3.peg.3850"/>
<dbReference type="AlphaFoldDB" id="A0A0M4QIK0"/>
<gene>
    <name evidence="1" type="ORF">AOC05_17900</name>
</gene>
<protein>
    <submittedName>
        <fullName evidence="1">Uncharacterized protein</fullName>
    </submittedName>
</protein>
<proteinExistence type="predicted"/>
<reference evidence="2" key="1">
    <citation type="submission" date="2015-09" db="EMBL/GenBank/DDBJ databases">
        <title>Complete genome of Arthrobacter alpinus strain R3.8.</title>
        <authorList>
            <person name="See-Too W.S."/>
            <person name="Chan K.G."/>
        </authorList>
    </citation>
    <scope>NUCLEOTIDE SEQUENCE [LARGE SCALE GENOMIC DNA]</scope>
    <source>
        <strain evidence="2">R3.8</strain>
    </source>
</reference>
<accession>A0A0M4QIK0</accession>
<keyword evidence="2" id="KW-1185">Reference proteome</keyword>
<name>A0A0M4QIK0_9MICC</name>
<organism evidence="1 2">
    <name type="scientific">Arthrobacter alpinus</name>
    <dbReference type="NCBI Taxonomy" id="656366"/>
    <lineage>
        <taxon>Bacteria</taxon>
        <taxon>Bacillati</taxon>
        <taxon>Actinomycetota</taxon>
        <taxon>Actinomycetes</taxon>
        <taxon>Micrococcales</taxon>
        <taxon>Micrococcaceae</taxon>
        <taxon>Arthrobacter</taxon>
    </lineage>
</organism>
<dbReference type="Proteomes" id="UP000062833">
    <property type="component" value="Chromosome"/>
</dbReference>
<sequence length="83" mass="8990">MDQTGCLLTHDYSTSETTLKWDTELFDPDRYGTADDVQTAIEGITGGRLDHRALFAAFQVQMTASKPLAAGSLGNYDSESSTP</sequence>
<evidence type="ECO:0000313" key="2">
    <source>
        <dbReference type="Proteomes" id="UP000062833"/>
    </source>
</evidence>
<dbReference type="EMBL" id="CP012677">
    <property type="protein sequence ID" value="ALE93767.1"/>
    <property type="molecule type" value="Genomic_DNA"/>
</dbReference>
<dbReference type="KEGG" id="aaq:AOC05_17900"/>
<evidence type="ECO:0000313" key="1">
    <source>
        <dbReference type="EMBL" id="ALE93767.1"/>
    </source>
</evidence>